<gene>
    <name evidence="11" type="ORF">RXV79_23855</name>
</gene>
<evidence type="ECO:0000256" key="5">
    <source>
        <dbReference type="ARBA" id="ARBA00018429"/>
    </source>
</evidence>
<accession>A0ABZ0CSF6</accession>
<dbReference type="PANTHER" id="PTHR11264">
    <property type="entry name" value="URACIL-DNA GLYCOSYLASE"/>
    <property type="match status" value="1"/>
</dbReference>
<evidence type="ECO:0000256" key="6">
    <source>
        <dbReference type="ARBA" id="ARBA00022763"/>
    </source>
</evidence>
<organism evidence="11 12">
    <name type="scientific">Piscinibacter gummiphilus</name>
    <dbReference type="NCBI Taxonomy" id="946333"/>
    <lineage>
        <taxon>Bacteria</taxon>
        <taxon>Pseudomonadati</taxon>
        <taxon>Pseudomonadota</taxon>
        <taxon>Betaproteobacteria</taxon>
        <taxon>Burkholderiales</taxon>
        <taxon>Sphaerotilaceae</taxon>
        <taxon>Piscinibacter</taxon>
    </lineage>
</organism>
<protein>
    <recommendedName>
        <fullName evidence="5">Uracil-DNA glycosylase</fullName>
        <ecNumber evidence="4">3.2.2.27</ecNumber>
    </recommendedName>
</protein>
<proteinExistence type="inferred from homology"/>
<dbReference type="InterPro" id="IPR036895">
    <property type="entry name" value="Uracil-DNA_glycosylase-like_sf"/>
</dbReference>
<dbReference type="EC" id="3.2.2.27" evidence="4"/>
<name>A0ABZ0CSF6_9BURK</name>
<comment type="catalytic activity">
    <reaction evidence="1">
        <text>Hydrolyzes single-stranded DNA or mismatched double-stranded DNA and polynucleotides, releasing free uracil.</text>
        <dbReference type="EC" id="3.2.2.27"/>
    </reaction>
</comment>
<keyword evidence="12" id="KW-1185">Reference proteome</keyword>
<dbReference type="Proteomes" id="UP001303946">
    <property type="component" value="Chromosome"/>
</dbReference>
<evidence type="ECO:0000256" key="8">
    <source>
        <dbReference type="ARBA" id="ARBA00023204"/>
    </source>
</evidence>
<comment type="function">
    <text evidence="2">Excises uracil residues from the DNA which can arise as a result of misincorporation of dUMP residues by DNA polymerase or due to deamination of cytosine.</text>
</comment>
<dbReference type="PANTHER" id="PTHR11264:SF0">
    <property type="entry name" value="URACIL-DNA GLYCOSYLASE"/>
    <property type="match status" value="1"/>
</dbReference>
<evidence type="ECO:0000259" key="10">
    <source>
        <dbReference type="SMART" id="SM00986"/>
    </source>
</evidence>
<evidence type="ECO:0000313" key="11">
    <source>
        <dbReference type="EMBL" id="WOB07925.1"/>
    </source>
</evidence>
<dbReference type="EMBL" id="CP136336">
    <property type="protein sequence ID" value="WOB07925.1"/>
    <property type="molecule type" value="Genomic_DNA"/>
</dbReference>
<dbReference type="Pfam" id="PF03167">
    <property type="entry name" value="UDG"/>
    <property type="match status" value="1"/>
</dbReference>
<evidence type="ECO:0000256" key="1">
    <source>
        <dbReference type="ARBA" id="ARBA00001400"/>
    </source>
</evidence>
<evidence type="ECO:0000313" key="12">
    <source>
        <dbReference type="Proteomes" id="UP001303946"/>
    </source>
</evidence>
<comment type="similarity">
    <text evidence="3">Belongs to the uracil-DNA glycosylase (UDG) superfamily. UNG family.</text>
</comment>
<evidence type="ECO:0000256" key="3">
    <source>
        <dbReference type="ARBA" id="ARBA00008184"/>
    </source>
</evidence>
<dbReference type="InterPro" id="IPR002043">
    <property type="entry name" value="UDG_fam1"/>
</dbReference>
<dbReference type="SMART" id="SM00987">
    <property type="entry name" value="UreE_C"/>
    <property type="match status" value="1"/>
</dbReference>
<sequence>MTADDLRAAFGTVPEAWREVLPGWTVDKQEALIERIKQVSADRPIGPEDPFRALRLVSPQEAKVVIFGQDPYPTAGHADGLAFSAGHGRPRSLARIFEVLAADRPGWVPPAVWKLDGWARQGVLLLNPALTVEIGAAGSHLKVGWLALTSEIVSALSRRSNPPTFLLWGGKAQDFLAQALPPGVQPRVLTTRHPSYDLHKQFMADGSHFVATQQLVDWWAL</sequence>
<dbReference type="InterPro" id="IPR005122">
    <property type="entry name" value="Uracil-DNA_glycosylase-like"/>
</dbReference>
<dbReference type="PROSITE" id="PS00130">
    <property type="entry name" value="U_DNA_GLYCOSYLASE"/>
    <property type="match status" value="1"/>
</dbReference>
<feature type="domain" description="Uracil-DNA glycosylase-like" evidence="10">
    <location>
        <begin position="55"/>
        <end position="216"/>
    </location>
</feature>
<keyword evidence="6" id="KW-0227">DNA damage</keyword>
<keyword evidence="8" id="KW-0234">DNA repair</keyword>
<evidence type="ECO:0000256" key="9">
    <source>
        <dbReference type="PROSITE-ProRule" id="PRU10072"/>
    </source>
</evidence>
<dbReference type="Gene3D" id="3.40.470.10">
    <property type="entry name" value="Uracil-DNA glycosylase-like domain"/>
    <property type="match status" value="1"/>
</dbReference>
<dbReference type="SUPFAM" id="SSF52141">
    <property type="entry name" value="Uracil-DNA glycosylase-like"/>
    <property type="match status" value="1"/>
</dbReference>
<evidence type="ECO:0000256" key="7">
    <source>
        <dbReference type="ARBA" id="ARBA00022801"/>
    </source>
</evidence>
<reference evidence="11 12" key="1">
    <citation type="submission" date="2023-10" db="EMBL/GenBank/DDBJ databases">
        <title>Bacteria for the degradation of biodegradable plastic PBAT(Polybutylene adipate terephthalate).</title>
        <authorList>
            <person name="Weon H.-Y."/>
            <person name="Yeon J."/>
        </authorList>
    </citation>
    <scope>NUCLEOTIDE SEQUENCE [LARGE SCALE GENOMIC DNA]</scope>
    <source>
        <strain evidence="11 12">SBD 7-3</strain>
    </source>
</reference>
<dbReference type="CDD" id="cd10027">
    <property type="entry name" value="UDG-F1-like"/>
    <property type="match status" value="1"/>
</dbReference>
<dbReference type="SMART" id="SM00986">
    <property type="entry name" value="UDG"/>
    <property type="match status" value="1"/>
</dbReference>
<feature type="active site" description="Proton acceptor" evidence="9">
    <location>
        <position position="70"/>
    </location>
</feature>
<dbReference type="RefSeq" id="WP_316700574.1">
    <property type="nucleotide sequence ID" value="NZ_CP136336.1"/>
</dbReference>
<evidence type="ECO:0000256" key="2">
    <source>
        <dbReference type="ARBA" id="ARBA00002631"/>
    </source>
</evidence>
<dbReference type="InterPro" id="IPR018085">
    <property type="entry name" value="Ura-DNA_Glyclase_AS"/>
</dbReference>
<evidence type="ECO:0000256" key="4">
    <source>
        <dbReference type="ARBA" id="ARBA00012030"/>
    </source>
</evidence>
<keyword evidence="7" id="KW-0378">Hydrolase</keyword>